<evidence type="ECO:0000313" key="2">
    <source>
        <dbReference type="Proteomes" id="UP001447188"/>
    </source>
</evidence>
<evidence type="ECO:0000313" key="1">
    <source>
        <dbReference type="EMBL" id="KAL0636597.1"/>
    </source>
</evidence>
<reference evidence="1 2" key="1">
    <citation type="submission" date="2024-02" db="EMBL/GenBank/DDBJ databases">
        <title>Discinaceae phylogenomics.</title>
        <authorList>
            <person name="Dirks A.C."/>
            <person name="James T.Y."/>
        </authorList>
    </citation>
    <scope>NUCLEOTIDE SEQUENCE [LARGE SCALE GENOMIC DNA]</scope>
    <source>
        <strain evidence="1 2">ACD0624</strain>
    </source>
</reference>
<organism evidence="1 2">
    <name type="scientific">Discina gigas</name>
    <dbReference type="NCBI Taxonomy" id="1032678"/>
    <lineage>
        <taxon>Eukaryota</taxon>
        <taxon>Fungi</taxon>
        <taxon>Dikarya</taxon>
        <taxon>Ascomycota</taxon>
        <taxon>Pezizomycotina</taxon>
        <taxon>Pezizomycetes</taxon>
        <taxon>Pezizales</taxon>
        <taxon>Discinaceae</taxon>
        <taxon>Discina</taxon>
    </lineage>
</organism>
<keyword evidence="2" id="KW-1185">Reference proteome</keyword>
<dbReference type="Proteomes" id="UP001447188">
    <property type="component" value="Unassembled WGS sequence"/>
</dbReference>
<accession>A0ABR3GLE5</accession>
<comment type="caution">
    <text evidence="1">The sequence shown here is derived from an EMBL/GenBank/DDBJ whole genome shotgun (WGS) entry which is preliminary data.</text>
</comment>
<dbReference type="EMBL" id="JBBBZM010000047">
    <property type="protein sequence ID" value="KAL0636597.1"/>
    <property type="molecule type" value="Genomic_DNA"/>
</dbReference>
<gene>
    <name evidence="1" type="ORF">Q9L58_004442</name>
</gene>
<name>A0ABR3GLE5_9PEZI</name>
<proteinExistence type="predicted"/>
<sequence length="177" mass="19547">MRTTSHELREISPNRITNLTKLASPGVVVSQPARVDVVRAICENYNSTGLKDGKYDVLHASKTFTRLVKLQMPNWTFYQLTDYALVKVDVSRVGENIAGGVRLKGVEKLAKTDKVFKYGRASGTTFGECNGAESVFRNCRFPDHRFAESVVVCRGPRDLLSPGDSGSVIIDREPGEP</sequence>
<protein>
    <submittedName>
        <fullName evidence="1">Uncharacterized protein</fullName>
    </submittedName>
</protein>